<dbReference type="AlphaFoldDB" id="A0ABD3U6G6"/>
<accession>A0ABD3U6G6</accession>
<name>A0ABD3U6G6_9LAMI</name>
<organism evidence="2 3">
    <name type="scientific">Penstemon smallii</name>
    <dbReference type="NCBI Taxonomy" id="265156"/>
    <lineage>
        <taxon>Eukaryota</taxon>
        <taxon>Viridiplantae</taxon>
        <taxon>Streptophyta</taxon>
        <taxon>Embryophyta</taxon>
        <taxon>Tracheophyta</taxon>
        <taxon>Spermatophyta</taxon>
        <taxon>Magnoliopsida</taxon>
        <taxon>eudicotyledons</taxon>
        <taxon>Gunneridae</taxon>
        <taxon>Pentapetalae</taxon>
        <taxon>asterids</taxon>
        <taxon>lamiids</taxon>
        <taxon>Lamiales</taxon>
        <taxon>Plantaginaceae</taxon>
        <taxon>Cheloneae</taxon>
        <taxon>Penstemon</taxon>
    </lineage>
</organism>
<dbReference type="EMBL" id="JBJXBP010000002">
    <property type="protein sequence ID" value="KAL3844632.1"/>
    <property type="molecule type" value="Genomic_DNA"/>
</dbReference>
<dbReference type="Proteomes" id="UP001634393">
    <property type="component" value="Unassembled WGS sequence"/>
</dbReference>
<evidence type="ECO:0000313" key="2">
    <source>
        <dbReference type="EMBL" id="KAL3844632.1"/>
    </source>
</evidence>
<protein>
    <recommendedName>
        <fullName evidence="4">Myb/SANT-like domain-containing protein</fullName>
    </recommendedName>
</protein>
<evidence type="ECO:0000313" key="3">
    <source>
        <dbReference type="Proteomes" id="UP001634393"/>
    </source>
</evidence>
<comment type="caution">
    <text evidence="2">The sequence shown here is derived from an EMBL/GenBank/DDBJ whole genome shotgun (WGS) entry which is preliminary data.</text>
</comment>
<keyword evidence="3" id="KW-1185">Reference proteome</keyword>
<proteinExistence type="predicted"/>
<feature type="region of interest" description="Disordered" evidence="1">
    <location>
        <begin position="143"/>
        <end position="166"/>
    </location>
</feature>
<evidence type="ECO:0000256" key="1">
    <source>
        <dbReference type="SAM" id="MobiDB-lite"/>
    </source>
</evidence>
<evidence type="ECO:0008006" key="4">
    <source>
        <dbReference type="Google" id="ProtNLM"/>
    </source>
</evidence>
<reference evidence="2 3" key="1">
    <citation type="submission" date="2024-12" db="EMBL/GenBank/DDBJ databases">
        <title>The unique morphological basis and parallel evolutionary history of personate flowers in Penstemon.</title>
        <authorList>
            <person name="Depatie T.H."/>
            <person name="Wessinger C.A."/>
        </authorList>
    </citation>
    <scope>NUCLEOTIDE SEQUENCE [LARGE SCALE GENOMIC DNA]</scope>
    <source>
        <strain evidence="2">WTNN_2</strain>
        <tissue evidence="2">Leaf</tissue>
    </source>
</reference>
<gene>
    <name evidence="2" type="ORF">ACJIZ3_002035</name>
</gene>
<sequence length="166" mass="19336">MSTIQKDGWTYDENWNFVCFLMRETKENDLKDVENLKKALGRIQASMGTRFGRRFSFHSMKTKLEQMRLRHRFFKKFLNTPGVTYDIENCESTVTDAYWEAVDREEMFPEKNEGAIVVVNEVNDVQGRKLFHDDIEEGIMGEPSGVKVEDDNEGGSNEFGSWNEVD</sequence>